<feature type="region of interest" description="Disordered" evidence="1">
    <location>
        <begin position="1"/>
        <end position="25"/>
    </location>
</feature>
<dbReference type="EMBL" id="JACHDO010000001">
    <property type="protein sequence ID" value="MBB5491401.1"/>
    <property type="molecule type" value="Genomic_DNA"/>
</dbReference>
<keyword evidence="3" id="KW-1185">Reference proteome</keyword>
<protein>
    <submittedName>
        <fullName evidence="2">Uncharacterized protein</fullName>
    </submittedName>
</protein>
<gene>
    <name evidence="2" type="ORF">HNR07_002538</name>
</gene>
<dbReference type="RefSeq" id="WP_281386558.1">
    <property type="nucleotide sequence ID" value="NZ_BAAAKM010000133.1"/>
</dbReference>
<proteinExistence type="predicted"/>
<evidence type="ECO:0000313" key="2">
    <source>
        <dbReference type="EMBL" id="MBB5491401.1"/>
    </source>
</evidence>
<feature type="compositionally biased region" description="Basic and acidic residues" evidence="1">
    <location>
        <begin position="10"/>
        <end position="25"/>
    </location>
</feature>
<dbReference type="Proteomes" id="UP000579647">
    <property type="component" value="Unassembled WGS sequence"/>
</dbReference>
<dbReference type="AlphaFoldDB" id="A0A840WEG4"/>
<name>A0A840WEG4_9ACTN</name>
<evidence type="ECO:0000313" key="3">
    <source>
        <dbReference type="Proteomes" id="UP000579647"/>
    </source>
</evidence>
<evidence type="ECO:0000256" key="1">
    <source>
        <dbReference type="SAM" id="MobiDB-lite"/>
    </source>
</evidence>
<accession>A0A840WEG4</accession>
<reference evidence="2 3" key="1">
    <citation type="submission" date="2020-08" db="EMBL/GenBank/DDBJ databases">
        <title>Sequencing the genomes of 1000 actinobacteria strains.</title>
        <authorList>
            <person name="Klenk H.-P."/>
        </authorList>
    </citation>
    <scope>NUCLEOTIDE SEQUENCE [LARGE SCALE GENOMIC DNA]</scope>
    <source>
        <strain evidence="2 3">DSM 44598</strain>
    </source>
</reference>
<organism evidence="2 3">
    <name type="scientific">Nocardiopsis metallicus</name>
    <dbReference type="NCBI Taxonomy" id="179819"/>
    <lineage>
        <taxon>Bacteria</taxon>
        <taxon>Bacillati</taxon>
        <taxon>Actinomycetota</taxon>
        <taxon>Actinomycetes</taxon>
        <taxon>Streptosporangiales</taxon>
        <taxon>Nocardiopsidaceae</taxon>
        <taxon>Nocardiopsis</taxon>
    </lineage>
</organism>
<sequence>MHLKHLREKRIHDLRAPRSRAREQVEANKNIVLSLAPSGQSAA</sequence>
<comment type="caution">
    <text evidence="2">The sequence shown here is derived from an EMBL/GenBank/DDBJ whole genome shotgun (WGS) entry which is preliminary data.</text>
</comment>